<protein>
    <submittedName>
        <fullName evidence="1">MepB domain containing protein</fullName>
    </submittedName>
</protein>
<dbReference type="EMBL" id="JRTT01000012">
    <property type="protein sequence ID" value="KHD77273.1"/>
    <property type="molecule type" value="Genomic_DNA"/>
</dbReference>
<proteinExistence type="predicted"/>
<dbReference type="Proteomes" id="UP000054537">
    <property type="component" value="Unassembled WGS sequence"/>
</dbReference>
<keyword evidence="2" id="KW-1185">Reference proteome</keyword>
<comment type="caution">
    <text evidence="1">The sequence shown here is derived from an EMBL/GenBank/DDBJ whole genome shotgun (WGS) entry which is preliminary data.</text>
</comment>
<sequence>MLTDPWIGTDPVHDDLRAAKALVYDVGGFVCSRPSPEPESADYGAHSFFVNGLSVRFRTAKTTPTKVGQFVTLWVRSASGPIRPLDAADAVDLVVISTRDTRRFGQFVLPLETLCERGIVSKNQSGGKRGFRVYPPWAATTSRQAINTQAWQLDHFLSLDEGMPLDVSRARKLYHTKDR</sequence>
<dbReference type="STRING" id="1869.MB27_12765"/>
<organism evidence="1 2">
    <name type="scientific">Actinoplanes utahensis</name>
    <dbReference type="NCBI Taxonomy" id="1869"/>
    <lineage>
        <taxon>Bacteria</taxon>
        <taxon>Bacillati</taxon>
        <taxon>Actinomycetota</taxon>
        <taxon>Actinomycetes</taxon>
        <taxon>Micromonosporales</taxon>
        <taxon>Micromonosporaceae</taxon>
        <taxon>Actinoplanes</taxon>
    </lineage>
</organism>
<name>A0A0A6UQG6_ACTUT</name>
<dbReference type="eggNOG" id="COG4815">
    <property type="taxonomic scope" value="Bacteria"/>
</dbReference>
<reference evidence="1 2" key="1">
    <citation type="submission" date="2014-10" db="EMBL/GenBank/DDBJ databases">
        <title>Draft genome sequence of Actinoplanes utahensis NRRL 12052.</title>
        <authorList>
            <person name="Velasco-Bucheli B."/>
            <person name="del Cerro C."/>
            <person name="Hormigo D."/>
            <person name="Garcia J.L."/>
            <person name="Acebal C."/>
            <person name="Arroyo M."/>
            <person name="de la Mata I."/>
        </authorList>
    </citation>
    <scope>NUCLEOTIDE SEQUENCE [LARGE SCALE GENOMIC DNA]</scope>
    <source>
        <strain evidence="1 2">NRRL 12052</strain>
    </source>
</reference>
<evidence type="ECO:0000313" key="2">
    <source>
        <dbReference type="Proteomes" id="UP000054537"/>
    </source>
</evidence>
<accession>A0A0A6UQG6</accession>
<dbReference type="RefSeq" id="WP_043524541.1">
    <property type="nucleotide sequence ID" value="NZ_BAABKU010000016.1"/>
</dbReference>
<dbReference type="InterPro" id="IPR038231">
    <property type="entry name" value="MepB-like_sf"/>
</dbReference>
<dbReference type="Pfam" id="PF08877">
    <property type="entry name" value="MepB-like"/>
    <property type="match status" value="1"/>
</dbReference>
<evidence type="ECO:0000313" key="1">
    <source>
        <dbReference type="EMBL" id="KHD77273.1"/>
    </source>
</evidence>
<dbReference type="InterPro" id="IPR011235">
    <property type="entry name" value="MepB-like"/>
</dbReference>
<dbReference type="AlphaFoldDB" id="A0A0A6UQG6"/>
<gene>
    <name evidence="1" type="ORF">MB27_12765</name>
</gene>
<dbReference type="Gene3D" id="3.40.1350.140">
    <property type="entry name" value="MepB-like"/>
    <property type="match status" value="1"/>
</dbReference>